<sequence length="465" mass="51233">MADLLLPNGTPLKTGGAPVSSSAKPVYATASPVESTPQNNECKLVEVKGAKLASFTVKDRELICLPQAFDVFLKHLVGGLHTVYTKLKRLDITPVVCNVEQVRVLRGLGAIQPGVNRCKLISRQDFETLYNDCTNASSRPGRPPKRLQSATEGGTHHMLSHSGLMHAGIMPPAGDHPDLHTHTHIQNLSVLAKKIKLEAMAGYHSNQQHGGPNGENGDHNPGLVLEQLPFMMMSHPLIPASLAPASVSMAMGQMNRQSMLASMANVAHLHANPPARAPTSVIKVNSESHQPGGSDHEPVITTRESCDRQVYQKPPSGREGCERVSYSAGQKLPAGLHHTPFIFPEGLSSIETLLTNIQGLLRVAIENARAQEKQDQLERTELKMELVRERELRETLERQLSMEQKNRVLIQKRLKKEKRSKRRLQEALEEEVKLRDQAEHSLLHTANTHTGTESGRVFLQTTGMY</sequence>
<comment type="subcellular location">
    <subcellularLocation>
        <location evidence="1">Nucleus</location>
    </subcellularLocation>
</comment>
<evidence type="ECO:0000256" key="4">
    <source>
        <dbReference type="SAM" id="Coils"/>
    </source>
</evidence>
<dbReference type="Gene3D" id="3.10.260.20">
    <property type="entry name" value="Ski"/>
    <property type="match status" value="1"/>
</dbReference>
<keyword evidence="4" id="KW-0175">Coiled coil</keyword>
<feature type="region of interest" description="Disordered" evidence="5">
    <location>
        <begin position="134"/>
        <end position="158"/>
    </location>
</feature>
<protein>
    <submittedName>
        <fullName evidence="7">Dachshund c</fullName>
    </submittedName>
</protein>
<dbReference type="GO" id="GO:0000981">
    <property type="term" value="F:DNA-binding transcription factor activity, RNA polymerase II-specific"/>
    <property type="evidence" value="ECO:0007669"/>
    <property type="project" value="TreeGrafter"/>
</dbReference>
<evidence type="ECO:0000313" key="8">
    <source>
        <dbReference type="Proteomes" id="UP000261340"/>
    </source>
</evidence>
<keyword evidence="8" id="KW-1185">Reference proteome</keyword>
<dbReference type="GeneTree" id="ENSGT00390000001134"/>
<evidence type="ECO:0000256" key="1">
    <source>
        <dbReference type="ARBA" id="ARBA00004123"/>
    </source>
</evidence>
<dbReference type="InterPro" id="IPR037000">
    <property type="entry name" value="Ski_DNA-bd_sf"/>
</dbReference>
<dbReference type="Pfam" id="PF02437">
    <property type="entry name" value="Ski_Sno_DHD"/>
    <property type="match status" value="1"/>
</dbReference>
<feature type="region of interest" description="Disordered" evidence="5">
    <location>
        <begin position="1"/>
        <end position="23"/>
    </location>
</feature>
<reference evidence="7" key="2">
    <citation type="submission" date="2025-09" db="UniProtKB">
        <authorList>
            <consortium name="Ensembl"/>
        </authorList>
    </citation>
    <scope>IDENTIFICATION</scope>
</reference>
<dbReference type="InterPro" id="IPR009061">
    <property type="entry name" value="DNA-bd_dom_put_sf"/>
</dbReference>
<dbReference type="Ensembl" id="ENSACIT00000008236.1">
    <property type="protein sequence ID" value="ENSACIP00000007999.1"/>
    <property type="gene ID" value="ENSACIG00000006169.1"/>
</dbReference>
<evidence type="ECO:0000256" key="2">
    <source>
        <dbReference type="ARBA" id="ARBA00023242"/>
    </source>
</evidence>
<dbReference type="GO" id="GO:0000978">
    <property type="term" value="F:RNA polymerase II cis-regulatory region sequence-specific DNA binding"/>
    <property type="evidence" value="ECO:0007669"/>
    <property type="project" value="TreeGrafter"/>
</dbReference>
<reference evidence="7" key="1">
    <citation type="submission" date="2025-08" db="UniProtKB">
        <authorList>
            <consortium name="Ensembl"/>
        </authorList>
    </citation>
    <scope>IDENTIFICATION</scope>
</reference>
<organism evidence="7 8">
    <name type="scientific">Amphilophus citrinellus</name>
    <name type="common">Midas cichlid</name>
    <name type="synonym">Cichlasoma citrinellum</name>
    <dbReference type="NCBI Taxonomy" id="61819"/>
    <lineage>
        <taxon>Eukaryota</taxon>
        <taxon>Metazoa</taxon>
        <taxon>Chordata</taxon>
        <taxon>Craniata</taxon>
        <taxon>Vertebrata</taxon>
        <taxon>Euteleostomi</taxon>
        <taxon>Actinopterygii</taxon>
        <taxon>Neopterygii</taxon>
        <taxon>Teleostei</taxon>
        <taxon>Neoteleostei</taxon>
        <taxon>Acanthomorphata</taxon>
        <taxon>Ovalentaria</taxon>
        <taxon>Cichlomorphae</taxon>
        <taxon>Cichliformes</taxon>
        <taxon>Cichlidae</taxon>
        <taxon>New World cichlids</taxon>
        <taxon>Cichlasomatinae</taxon>
        <taxon>Heroini</taxon>
        <taxon>Amphilophus</taxon>
    </lineage>
</organism>
<feature type="domain" description="SKI/SNO/DAC" evidence="6">
    <location>
        <begin position="27"/>
        <end position="135"/>
    </location>
</feature>
<dbReference type="SUPFAM" id="SSF46955">
    <property type="entry name" value="Putative DNA-binding domain"/>
    <property type="match status" value="1"/>
</dbReference>
<keyword evidence="2" id="KW-0539">Nucleus</keyword>
<evidence type="ECO:0000256" key="5">
    <source>
        <dbReference type="SAM" id="MobiDB-lite"/>
    </source>
</evidence>
<dbReference type="Proteomes" id="UP000261340">
    <property type="component" value="Unplaced"/>
</dbReference>
<dbReference type="PANTHER" id="PTHR12577">
    <property type="entry name" value="DACHSHUND"/>
    <property type="match status" value="1"/>
</dbReference>
<dbReference type="AlphaFoldDB" id="A0A3Q0R780"/>
<evidence type="ECO:0000256" key="3">
    <source>
        <dbReference type="ARBA" id="ARBA00038192"/>
    </source>
</evidence>
<dbReference type="CDD" id="cd21081">
    <property type="entry name" value="DHD_Dac"/>
    <property type="match status" value="1"/>
</dbReference>
<comment type="similarity">
    <text evidence="3">Belongs to the DACH/dachshund family.</text>
</comment>
<dbReference type="FunFam" id="3.10.260.20:FF:000001">
    <property type="entry name" value="Dachshund homolog 1"/>
    <property type="match status" value="1"/>
</dbReference>
<dbReference type="InterPro" id="IPR052417">
    <property type="entry name" value="Dachshund_domain"/>
</dbReference>
<dbReference type="GO" id="GO:0005634">
    <property type="term" value="C:nucleus"/>
    <property type="evidence" value="ECO:0007669"/>
    <property type="project" value="UniProtKB-SubCell"/>
</dbReference>
<feature type="coiled-coil region" evidence="4">
    <location>
        <begin position="360"/>
        <end position="441"/>
    </location>
</feature>
<evidence type="ECO:0000259" key="6">
    <source>
        <dbReference type="Pfam" id="PF02437"/>
    </source>
</evidence>
<dbReference type="PANTHER" id="PTHR12577:SF14">
    <property type="entry name" value="DACHSHUND HOMOLOG 1"/>
    <property type="match status" value="1"/>
</dbReference>
<name>A0A3Q0R780_AMPCI</name>
<proteinExistence type="inferred from homology"/>
<dbReference type="GO" id="GO:0005667">
    <property type="term" value="C:transcription regulator complex"/>
    <property type="evidence" value="ECO:0007669"/>
    <property type="project" value="TreeGrafter"/>
</dbReference>
<dbReference type="InterPro" id="IPR003380">
    <property type="entry name" value="SKI/SNO/DAC"/>
</dbReference>
<evidence type="ECO:0000313" key="7">
    <source>
        <dbReference type="Ensembl" id="ENSACIP00000007999.1"/>
    </source>
</evidence>
<accession>A0A3Q0R780</accession>